<dbReference type="AlphaFoldDB" id="A0AA85K7W8"/>
<keyword evidence="1" id="KW-1015">Disulfide bond</keyword>
<evidence type="ECO:0000313" key="6">
    <source>
        <dbReference type="Proteomes" id="UP000050795"/>
    </source>
</evidence>
<dbReference type="Proteomes" id="UP000050795">
    <property type="component" value="Unassembled WGS sequence"/>
</dbReference>
<dbReference type="SUPFAM" id="SSF50494">
    <property type="entry name" value="Trypsin-like serine proteases"/>
    <property type="match status" value="1"/>
</dbReference>
<evidence type="ECO:0000256" key="2">
    <source>
        <dbReference type="ARBA" id="ARBA00024195"/>
    </source>
</evidence>
<feature type="signal peptide" evidence="4">
    <location>
        <begin position="1"/>
        <end position="22"/>
    </location>
</feature>
<protein>
    <recommendedName>
        <fullName evidence="5">Peptidase S1 domain-containing protein</fullName>
    </recommendedName>
</protein>
<keyword evidence="6" id="KW-1185">Reference proteome</keyword>
<dbReference type="WBParaSite" id="TREG1_83500.1">
    <property type="protein sequence ID" value="TREG1_83500.1"/>
    <property type="gene ID" value="TREG1_83500"/>
</dbReference>
<dbReference type="PANTHER" id="PTHR24256">
    <property type="entry name" value="TRYPTASE-RELATED"/>
    <property type="match status" value="1"/>
</dbReference>
<keyword evidence="4" id="KW-0732">Signal</keyword>
<reference evidence="6" key="1">
    <citation type="submission" date="2022-06" db="EMBL/GenBank/DDBJ databases">
        <authorList>
            <person name="Berger JAMES D."/>
            <person name="Berger JAMES D."/>
        </authorList>
    </citation>
    <scope>NUCLEOTIDE SEQUENCE [LARGE SCALE GENOMIC DNA]</scope>
</reference>
<dbReference type="InterPro" id="IPR001254">
    <property type="entry name" value="Trypsin_dom"/>
</dbReference>
<dbReference type="Gene3D" id="2.40.10.10">
    <property type="entry name" value="Trypsin-like serine proteases"/>
    <property type="match status" value="1"/>
</dbReference>
<comment type="similarity">
    <text evidence="2">Belongs to the peptidase S1 family. CLIP subfamily.</text>
</comment>
<dbReference type="PROSITE" id="PS00134">
    <property type="entry name" value="TRYPSIN_HIS"/>
    <property type="match status" value="1"/>
</dbReference>
<dbReference type="InterPro" id="IPR001314">
    <property type="entry name" value="Peptidase_S1A"/>
</dbReference>
<dbReference type="SMART" id="SM00020">
    <property type="entry name" value="Tryp_SPc"/>
    <property type="match status" value="1"/>
</dbReference>
<organism evidence="6 7">
    <name type="scientific">Trichobilharzia regenti</name>
    <name type="common">Nasal bird schistosome</name>
    <dbReference type="NCBI Taxonomy" id="157069"/>
    <lineage>
        <taxon>Eukaryota</taxon>
        <taxon>Metazoa</taxon>
        <taxon>Spiralia</taxon>
        <taxon>Lophotrochozoa</taxon>
        <taxon>Platyhelminthes</taxon>
        <taxon>Trematoda</taxon>
        <taxon>Digenea</taxon>
        <taxon>Strigeidida</taxon>
        <taxon>Schistosomatoidea</taxon>
        <taxon>Schistosomatidae</taxon>
        <taxon>Trichobilharzia</taxon>
    </lineage>
</organism>
<evidence type="ECO:0000256" key="4">
    <source>
        <dbReference type="SAM" id="SignalP"/>
    </source>
</evidence>
<dbReference type="GO" id="GO:0006508">
    <property type="term" value="P:proteolysis"/>
    <property type="evidence" value="ECO:0007669"/>
    <property type="project" value="UniProtKB-KW"/>
</dbReference>
<reference evidence="7" key="2">
    <citation type="submission" date="2023-11" db="UniProtKB">
        <authorList>
            <consortium name="WormBaseParasite"/>
        </authorList>
    </citation>
    <scope>IDENTIFICATION</scope>
</reference>
<dbReference type="InterPro" id="IPR051487">
    <property type="entry name" value="Ser/Thr_Proteases_Immune/Dev"/>
</dbReference>
<feature type="domain" description="Peptidase S1" evidence="5">
    <location>
        <begin position="33"/>
        <end position="312"/>
    </location>
</feature>
<name>A0AA85K7W8_TRIRE</name>
<keyword evidence="3" id="KW-0645">Protease</keyword>
<evidence type="ECO:0000256" key="1">
    <source>
        <dbReference type="ARBA" id="ARBA00023157"/>
    </source>
</evidence>
<dbReference type="GO" id="GO:0004252">
    <property type="term" value="F:serine-type endopeptidase activity"/>
    <property type="evidence" value="ECO:0007669"/>
    <property type="project" value="InterPro"/>
</dbReference>
<accession>A0AA85K7W8</accession>
<dbReference type="InterPro" id="IPR033116">
    <property type="entry name" value="TRYPSIN_SER"/>
</dbReference>
<dbReference type="InterPro" id="IPR018114">
    <property type="entry name" value="TRYPSIN_HIS"/>
</dbReference>
<feature type="chain" id="PRO_5041656332" description="Peptidase S1 domain-containing protein" evidence="4">
    <location>
        <begin position="23"/>
        <end position="333"/>
    </location>
</feature>
<dbReference type="PROSITE" id="PS00135">
    <property type="entry name" value="TRYPSIN_SER"/>
    <property type="match status" value="1"/>
</dbReference>
<evidence type="ECO:0000256" key="3">
    <source>
        <dbReference type="RuleBase" id="RU363034"/>
    </source>
</evidence>
<dbReference type="PROSITE" id="PS50240">
    <property type="entry name" value="TRYPSIN_DOM"/>
    <property type="match status" value="1"/>
</dbReference>
<evidence type="ECO:0000259" key="5">
    <source>
        <dbReference type="PROSITE" id="PS50240"/>
    </source>
</evidence>
<keyword evidence="3" id="KW-0378">Hydrolase</keyword>
<dbReference type="CDD" id="cd00190">
    <property type="entry name" value="Tryp_SPc"/>
    <property type="match status" value="1"/>
</dbReference>
<proteinExistence type="inferred from homology"/>
<sequence>MFHKFLLIWILLYYGFGRVVYGDEKRLHRFKRIIGGQSVPRGTYPWAASIQAKRHTSWTTLVTGTEQHYCGAALIRPDWVITAAHCLYDREDDEMISYLNPKMWHVRMATEKLNPGILERLKGAFNRVFNSIFGHVKPQTFYHVDEIFHHPKYEPGNLEYDIALFKLKETPVLWKINHLDLIELPGDDIEEEWPKPNQKCIAVGWGCSFVDGPPTLKIQAVELPVLQPHTCKLIYMAYINLTTEHEFCAGYHNFGKGVCPGDSGGPLVCEDSNGELKLAGIVSATHSKMPADYPAIFTRVSYFTQWINTVIKENSHKKKSDGFFSFLKLYNQN</sequence>
<dbReference type="Pfam" id="PF00089">
    <property type="entry name" value="Trypsin"/>
    <property type="match status" value="2"/>
</dbReference>
<dbReference type="InterPro" id="IPR043504">
    <property type="entry name" value="Peptidase_S1_PA_chymotrypsin"/>
</dbReference>
<dbReference type="PRINTS" id="PR00722">
    <property type="entry name" value="CHYMOTRYPSIN"/>
</dbReference>
<dbReference type="InterPro" id="IPR009003">
    <property type="entry name" value="Peptidase_S1_PA"/>
</dbReference>
<keyword evidence="3" id="KW-0720">Serine protease</keyword>
<evidence type="ECO:0000313" key="7">
    <source>
        <dbReference type="WBParaSite" id="TREG1_83500.1"/>
    </source>
</evidence>